<feature type="domain" description="ABC3 transporter permease C-terminal" evidence="8">
    <location>
        <begin position="294"/>
        <end position="408"/>
    </location>
</feature>
<keyword evidence="4 7" id="KW-1133">Transmembrane helix</keyword>
<feature type="transmembrane region" description="Helical" evidence="7">
    <location>
        <begin position="290"/>
        <end position="313"/>
    </location>
</feature>
<dbReference type="AlphaFoldDB" id="A0A250FAI3"/>
<dbReference type="GO" id="GO:0005886">
    <property type="term" value="C:plasma membrane"/>
    <property type="evidence" value="ECO:0007669"/>
    <property type="project" value="UniProtKB-SubCell"/>
</dbReference>
<dbReference type="EMBL" id="CP022384">
    <property type="protein sequence ID" value="ATA81058.1"/>
    <property type="molecule type" value="Genomic_DNA"/>
</dbReference>
<dbReference type="InterPro" id="IPR003838">
    <property type="entry name" value="ABC3_permease_C"/>
</dbReference>
<protein>
    <submittedName>
        <fullName evidence="10">ABC transporter permease</fullName>
    </submittedName>
</protein>
<keyword evidence="11" id="KW-1185">Reference proteome</keyword>
<evidence type="ECO:0000256" key="6">
    <source>
        <dbReference type="ARBA" id="ARBA00038076"/>
    </source>
</evidence>
<dbReference type="Proteomes" id="UP000217276">
    <property type="component" value="Chromosome"/>
</dbReference>
<dbReference type="Pfam" id="PF12704">
    <property type="entry name" value="MacB_PCD"/>
    <property type="match status" value="1"/>
</dbReference>
<feature type="domain" description="MacB-like periplasmic core" evidence="9">
    <location>
        <begin position="26"/>
        <end position="253"/>
    </location>
</feature>
<dbReference type="PANTHER" id="PTHR30572">
    <property type="entry name" value="MEMBRANE COMPONENT OF TRANSPORTER-RELATED"/>
    <property type="match status" value="1"/>
</dbReference>
<evidence type="ECO:0000256" key="4">
    <source>
        <dbReference type="ARBA" id="ARBA00022989"/>
    </source>
</evidence>
<reference evidence="11" key="1">
    <citation type="submission" date="2017-06" db="EMBL/GenBank/DDBJ databases">
        <title>Capnocytophaga spp. assemblies.</title>
        <authorList>
            <person name="Gulvik C.A."/>
        </authorList>
    </citation>
    <scope>NUCLEOTIDE SEQUENCE [LARGE SCALE GENOMIC DNA]</scope>
    <source>
        <strain evidence="11">H6253</strain>
    </source>
</reference>
<dbReference type="InterPro" id="IPR025857">
    <property type="entry name" value="MacB_PCD"/>
</dbReference>
<feature type="transmembrane region" description="Helical" evidence="7">
    <location>
        <begin position="27"/>
        <end position="47"/>
    </location>
</feature>
<keyword evidence="5 7" id="KW-0472">Membrane</keyword>
<evidence type="ECO:0000256" key="3">
    <source>
        <dbReference type="ARBA" id="ARBA00022692"/>
    </source>
</evidence>
<keyword evidence="3 7" id="KW-0812">Transmembrane</keyword>
<evidence type="ECO:0000256" key="7">
    <source>
        <dbReference type="SAM" id="Phobius"/>
    </source>
</evidence>
<gene>
    <name evidence="10" type="ORF">CGC53_01150</name>
</gene>
<evidence type="ECO:0000259" key="9">
    <source>
        <dbReference type="Pfam" id="PF12704"/>
    </source>
</evidence>
<evidence type="ECO:0000256" key="1">
    <source>
        <dbReference type="ARBA" id="ARBA00004651"/>
    </source>
</evidence>
<feature type="transmembrane region" description="Helical" evidence="7">
    <location>
        <begin position="334"/>
        <end position="360"/>
    </location>
</feature>
<dbReference type="InterPro" id="IPR050250">
    <property type="entry name" value="Macrolide_Exporter_MacB"/>
</dbReference>
<sequence length="416" mass="45492">MLIYLQLLKESFNFAIKSLRDNKLRTFLSLLGVTVGIFSIISVLAAVDSLNRGIQENLAGLDKNMINISKFSFAPTDVPRWQRLNFPQISYQDFEFMKRDIPNTEAVVFELYGVNSPIKYNGKTMPSTTIQATSAGVEQISDIRIEKGRLYTEAEANAGAAVVILGHNLAEQLFGEEDPIDKEVRIFGRRLTVIGVLKKYGEGLGGGPDDNAFAPANFIRGFMNTGPQGLPTGVVLKPKKGVDIAEFEGVLRQKFRTYRGLKPDDIDNFFINKMSSFTDMIDETISMMNLVGWIVGGFSILVGGFGIANIMFVSVKERTSLIGVQKSLGAKNQFILFQFLFEAVLLAIIGGLFGLIFVWLTTFAVNAATDDFNFVLSLKNVVIGLGISFVVGLLSGIIPASSAANLNPVEAIRAGQ</sequence>
<accession>A0A250FAI3</accession>
<evidence type="ECO:0000256" key="2">
    <source>
        <dbReference type="ARBA" id="ARBA00022475"/>
    </source>
</evidence>
<organism evidence="10 11">
    <name type="scientific">Capnocytophaga leadbetteri</name>
    <dbReference type="NCBI Taxonomy" id="327575"/>
    <lineage>
        <taxon>Bacteria</taxon>
        <taxon>Pseudomonadati</taxon>
        <taxon>Bacteroidota</taxon>
        <taxon>Flavobacteriia</taxon>
        <taxon>Flavobacteriales</taxon>
        <taxon>Flavobacteriaceae</taxon>
        <taxon>Capnocytophaga</taxon>
    </lineage>
</organism>
<dbReference type="GO" id="GO:0022857">
    <property type="term" value="F:transmembrane transporter activity"/>
    <property type="evidence" value="ECO:0007669"/>
    <property type="project" value="TreeGrafter"/>
</dbReference>
<dbReference type="KEGG" id="clk:CGC53_01150"/>
<evidence type="ECO:0000313" key="10">
    <source>
        <dbReference type="EMBL" id="ATA81058.1"/>
    </source>
</evidence>
<dbReference type="Pfam" id="PF02687">
    <property type="entry name" value="FtsX"/>
    <property type="match status" value="1"/>
</dbReference>
<evidence type="ECO:0000313" key="11">
    <source>
        <dbReference type="Proteomes" id="UP000217276"/>
    </source>
</evidence>
<evidence type="ECO:0000259" key="8">
    <source>
        <dbReference type="Pfam" id="PF02687"/>
    </source>
</evidence>
<keyword evidence="2" id="KW-1003">Cell membrane</keyword>
<evidence type="ECO:0000256" key="5">
    <source>
        <dbReference type="ARBA" id="ARBA00023136"/>
    </source>
</evidence>
<dbReference type="PANTHER" id="PTHR30572:SF4">
    <property type="entry name" value="ABC TRANSPORTER PERMEASE YTRF"/>
    <property type="match status" value="1"/>
</dbReference>
<name>A0A250FAI3_9FLAO</name>
<feature type="transmembrane region" description="Helical" evidence="7">
    <location>
        <begin position="380"/>
        <end position="398"/>
    </location>
</feature>
<proteinExistence type="inferred from homology"/>
<comment type="similarity">
    <text evidence="6">Belongs to the ABC-4 integral membrane protein family.</text>
</comment>
<comment type="subcellular location">
    <subcellularLocation>
        <location evidence="1">Cell membrane</location>
        <topology evidence="1">Multi-pass membrane protein</topology>
    </subcellularLocation>
</comment>
<dbReference type="RefSeq" id="WP_095912983.1">
    <property type="nucleotide sequence ID" value="NZ_CAUUPF010000001.1"/>
</dbReference>